<proteinExistence type="inferred from homology"/>
<evidence type="ECO:0000259" key="7">
    <source>
        <dbReference type="PROSITE" id="PS50103"/>
    </source>
</evidence>
<evidence type="ECO:0000256" key="5">
    <source>
        <dbReference type="RuleBase" id="RU291113"/>
    </source>
</evidence>
<keyword evidence="5" id="KW-0819">tRNA processing</keyword>
<dbReference type="InterPro" id="IPR004653">
    <property type="entry name" value="DusA"/>
</dbReference>
<keyword evidence="2" id="KW-0521">NADP</keyword>
<keyword evidence="4 5" id="KW-0862">Zinc</keyword>
<keyword evidence="5" id="KW-0288">FMN</keyword>
<dbReference type="InterPro" id="IPR000571">
    <property type="entry name" value="Znf_CCCH"/>
</dbReference>
<dbReference type="OrthoDB" id="45486at2759"/>
<dbReference type="GO" id="GO:0017150">
    <property type="term" value="F:tRNA dihydrouridine synthase activity"/>
    <property type="evidence" value="ECO:0007669"/>
    <property type="project" value="UniProtKB-UniRule"/>
</dbReference>
<dbReference type="GO" id="GO:0008270">
    <property type="term" value="F:zinc ion binding"/>
    <property type="evidence" value="ECO:0007669"/>
    <property type="project" value="UniProtKB-KW"/>
</dbReference>
<protein>
    <recommendedName>
        <fullName evidence="5">tRNA-dihydrouridine(47) synthase [NAD(P)(+)]</fullName>
        <ecNumber evidence="5">1.3.1.-</ecNumber>
    </recommendedName>
    <alternativeName>
        <fullName evidence="5">tRNA-dihydrouridine synthase 3</fullName>
    </alternativeName>
</protein>
<feature type="compositionally biased region" description="Acidic residues" evidence="6">
    <location>
        <begin position="388"/>
        <end position="402"/>
    </location>
</feature>
<keyword evidence="1" id="KW-0820">tRNA-binding</keyword>
<dbReference type="PROSITE" id="PS50103">
    <property type="entry name" value="ZF_C3H1"/>
    <property type="match status" value="1"/>
</dbReference>
<dbReference type="InterPro" id="IPR013785">
    <property type="entry name" value="Aldolase_TIM"/>
</dbReference>
<dbReference type="PANTHER" id="PTHR42907">
    <property type="entry name" value="FMN-LINKED OXIDOREDUCTASES SUPERFAMILY PROTEIN"/>
    <property type="match status" value="1"/>
</dbReference>
<reference evidence="9" key="1">
    <citation type="journal article" date="2015" name="PLoS Genet.">
        <title>Genome Sequence and Transcriptome Analyses of Chrysochromulina tobin: Metabolic Tools for Enhanced Algal Fitness in the Prominent Order Prymnesiales (Haptophyceae).</title>
        <authorList>
            <person name="Hovde B.T."/>
            <person name="Deodato C.R."/>
            <person name="Hunsperger H.M."/>
            <person name="Ryken S.A."/>
            <person name="Yost W."/>
            <person name="Jha R.K."/>
            <person name="Patterson J."/>
            <person name="Monnat R.J. Jr."/>
            <person name="Barlow S.B."/>
            <person name="Starkenburg S.R."/>
            <person name="Cattolico R.A."/>
        </authorList>
    </citation>
    <scope>NUCLEOTIDE SEQUENCE</scope>
    <source>
        <strain evidence="9">CCMP291</strain>
    </source>
</reference>
<dbReference type="PANTHER" id="PTHR42907:SF1">
    <property type="entry name" value="FMN-LINKED OXIDOREDUCTASES SUPERFAMILY PROTEIN"/>
    <property type="match status" value="1"/>
</dbReference>
<dbReference type="EMBL" id="JWZX01000554">
    <property type="protein sequence ID" value="KOO46006.1"/>
    <property type="molecule type" value="Genomic_DNA"/>
</dbReference>
<dbReference type="InterPro" id="IPR035587">
    <property type="entry name" value="DUS-like_FMN-bd"/>
</dbReference>
<organism evidence="8 9">
    <name type="scientific">Chrysochromulina tobinii</name>
    <dbReference type="NCBI Taxonomy" id="1460289"/>
    <lineage>
        <taxon>Eukaryota</taxon>
        <taxon>Haptista</taxon>
        <taxon>Haptophyta</taxon>
        <taxon>Prymnesiophyceae</taxon>
        <taxon>Prymnesiales</taxon>
        <taxon>Chrysochromulinaceae</taxon>
        <taxon>Chrysochromulina</taxon>
    </lineage>
</organism>
<dbReference type="GO" id="GO:0000049">
    <property type="term" value="F:tRNA binding"/>
    <property type="evidence" value="ECO:0007669"/>
    <property type="project" value="UniProtKB-KW"/>
</dbReference>
<keyword evidence="9" id="KW-1185">Reference proteome</keyword>
<dbReference type="SUPFAM" id="SSF51395">
    <property type="entry name" value="FMN-linked oxidoreductases"/>
    <property type="match status" value="1"/>
</dbReference>
<accession>A0A0M0L4L7</accession>
<evidence type="ECO:0000256" key="2">
    <source>
        <dbReference type="ARBA" id="ARBA00022857"/>
    </source>
</evidence>
<comment type="caution">
    <text evidence="8">The sequence shown here is derived from an EMBL/GenBank/DDBJ whole genome shotgun (WGS) entry which is preliminary data.</text>
</comment>
<keyword evidence="5" id="KW-0560">Oxidoreductase</keyword>
<dbReference type="Pfam" id="PF01207">
    <property type="entry name" value="Dus"/>
    <property type="match status" value="1"/>
</dbReference>
<feature type="domain" description="C3H1-type" evidence="7">
    <location>
        <begin position="438"/>
        <end position="460"/>
    </location>
</feature>
<keyword evidence="5" id="KW-0285">Flavoprotein</keyword>
<dbReference type="AlphaFoldDB" id="A0A0M0L4L7"/>
<comment type="cofactor">
    <cofactor evidence="5">
        <name>FMN</name>
        <dbReference type="ChEBI" id="CHEBI:58210"/>
    </cofactor>
</comment>
<name>A0A0M0L4L7_9EUKA</name>
<dbReference type="GO" id="GO:0050660">
    <property type="term" value="F:flavin adenine dinucleotide binding"/>
    <property type="evidence" value="ECO:0007669"/>
    <property type="project" value="UniProtKB-UniRule"/>
</dbReference>
<feature type="compositionally biased region" description="Pro residues" evidence="6">
    <location>
        <begin position="366"/>
        <end position="380"/>
    </location>
</feature>
<evidence type="ECO:0000256" key="3">
    <source>
        <dbReference type="ARBA" id="ARBA00022884"/>
    </source>
</evidence>
<evidence type="ECO:0000256" key="6">
    <source>
        <dbReference type="SAM" id="MobiDB-lite"/>
    </source>
</evidence>
<sequence>MIDVTDRHFRFLIRCISPLPMLWTEMTWDRAILYNHPGERECQEGQKNVRQRTVGSIIGFSPEEHPIVLQLGGSNPESLARAAVHGAAQGYDEINLNCGCPAQRKGRSRITYGARLMFEPALVAACCASMRAALTKAGYTHVPVTVKCRLGVDHRDSWEELVEFVTTVSAAGVTHFIMHARKAMLDLDTIKNRSVPPLKHDWVLRLVALFPQIKFSMNGGIRSLEEAQLFIRQGVHGVMLGRRANADPFMFARSALVYGGEQIGEQVPSRREVLDKYTAYCAIAQPANWDETTPEGCARALLTPLTSLFHNTRFSRKWSQATGRMLLDREKLLTRSVVDLVGDCLVECEMAGPEAADVLDDRPSLEPLPLPAPQPPPAPWVKPRLAEDKEDGAWEDEEDQEEATGNAGGNATAGKVAAEGSAPVEPVPSLPDGIPDDYCRKFQEGICPRGLLCRWKHVIWNGANGTSTGTGAKSASALRLNLMPTSAASVLCEIYWLTTMPQPPPQLPLPSDAMDSYDAAEGNGLGECPGWSVNDTEAGIDYELADGAVDEVVESPRHDSGTKPSRLCSGEPCSIM</sequence>
<keyword evidence="4 5" id="KW-0863">Zinc-finger</keyword>
<comment type="similarity">
    <text evidence="5">Belongs to the dus family. Dus3 subfamily.</text>
</comment>
<feature type="zinc finger region" description="C3H1-type" evidence="4">
    <location>
        <begin position="438"/>
        <end position="460"/>
    </location>
</feature>
<evidence type="ECO:0000256" key="1">
    <source>
        <dbReference type="ARBA" id="ARBA00022555"/>
    </source>
</evidence>
<feature type="compositionally biased region" description="Low complexity" evidence="6">
    <location>
        <begin position="403"/>
        <end position="414"/>
    </location>
</feature>
<dbReference type="Proteomes" id="UP000037460">
    <property type="component" value="Unassembled WGS sequence"/>
</dbReference>
<feature type="region of interest" description="Disordered" evidence="6">
    <location>
        <begin position="359"/>
        <end position="430"/>
    </location>
</feature>
<dbReference type="Gene3D" id="3.20.20.70">
    <property type="entry name" value="Aldolase class I"/>
    <property type="match status" value="1"/>
</dbReference>
<gene>
    <name evidence="8" type="ORF">Ctob_010177</name>
</gene>
<feature type="region of interest" description="Disordered" evidence="6">
    <location>
        <begin position="554"/>
        <end position="576"/>
    </location>
</feature>
<evidence type="ECO:0000256" key="4">
    <source>
        <dbReference type="PROSITE-ProRule" id="PRU00723"/>
    </source>
</evidence>
<evidence type="ECO:0000313" key="9">
    <source>
        <dbReference type="Proteomes" id="UP000037460"/>
    </source>
</evidence>
<evidence type="ECO:0000313" key="8">
    <source>
        <dbReference type="EMBL" id="KOO46006.1"/>
    </source>
</evidence>
<dbReference type="CDD" id="cd02801">
    <property type="entry name" value="DUS_like_FMN"/>
    <property type="match status" value="1"/>
</dbReference>
<keyword evidence="3" id="KW-0694">RNA-binding</keyword>
<dbReference type="EC" id="1.3.1.-" evidence="5"/>
<keyword evidence="4 5" id="KW-0479">Metal-binding</keyword>